<dbReference type="RefSeq" id="WP_394841285.1">
    <property type="nucleotide sequence ID" value="NZ_CP089982.1"/>
</dbReference>
<evidence type="ECO:0000313" key="1">
    <source>
        <dbReference type="EMBL" id="WXA90667.1"/>
    </source>
</evidence>
<reference evidence="1 2" key="1">
    <citation type="submission" date="2021-12" db="EMBL/GenBank/DDBJ databases">
        <title>Discovery of the Pendulisporaceae a myxobacterial family with distinct sporulation behavior and unique specialized metabolism.</title>
        <authorList>
            <person name="Garcia R."/>
            <person name="Popoff A."/>
            <person name="Bader C.D."/>
            <person name="Loehr J."/>
            <person name="Walesch S."/>
            <person name="Walt C."/>
            <person name="Boldt J."/>
            <person name="Bunk B."/>
            <person name="Haeckl F.J.F.P.J."/>
            <person name="Gunesch A.P."/>
            <person name="Birkelbach J."/>
            <person name="Nuebel U."/>
            <person name="Pietschmann T."/>
            <person name="Bach T."/>
            <person name="Mueller R."/>
        </authorList>
    </citation>
    <scope>NUCLEOTIDE SEQUENCE [LARGE SCALE GENOMIC DNA]</scope>
    <source>
        <strain evidence="1 2">MSr12523</strain>
    </source>
</reference>
<sequence length="225" mass="25613">MESTFQPVAWSSDQVPWKYHRLSPRATSPGERARLREAYACWQRVWRETFRQLDGTASLFSDDFTRQDEIGALFSGEECIGLTAYRFIDLSEPSARDDSYFKVWPGELLDEVLARALRVCVGSNLTVAEGWRGNLNGLRVSEVLLELAVRRFQESDADVMLGTMRNNRGMNRVSYRLGARPLRERVVHHGVEVDLVAWGRPRAHCIWCSGATTYLHQGVAYESVA</sequence>
<organism evidence="1 2">
    <name type="scientific">Pendulispora brunnea</name>
    <dbReference type="NCBI Taxonomy" id="2905690"/>
    <lineage>
        <taxon>Bacteria</taxon>
        <taxon>Pseudomonadati</taxon>
        <taxon>Myxococcota</taxon>
        <taxon>Myxococcia</taxon>
        <taxon>Myxococcales</taxon>
        <taxon>Sorangiineae</taxon>
        <taxon>Pendulisporaceae</taxon>
        <taxon>Pendulispora</taxon>
    </lineage>
</organism>
<protein>
    <recommendedName>
        <fullName evidence="3">N-acetyltransferase domain-containing protein</fullName>
    </recommendedName>
</protein>
<evidence type="ECO:0008006" key="3">
    <source>
        <dbReference type="Google" id="ProtNLM"/>
    </source>
</evidence>
<keyword evidence="2" id="KW-1185">Reference proteome</keyword>
<name>A0ABZ2K0G9_9BACT</name>
<proteinExistence type="predicted"/>
<dbReference type="Proteomes" id="UP001379533">
    <property type="component" value="Chromosome"/>
</dbReference>
<evidence type="ECO:0000313" key="2">
    <source>
        <dbReference type="Proteomes" id="UP001379533"/>
    </source>
</evidence>
<accession>A0ABZ2K0G9</accession>
<dbReference type="EMBL" id="CP089982">
    <property type="protein sequence ID" value="WXA90667.1"/>
    <property type="molecule type" value="Genomic_DNA"/>
</dbReference>
<gene>
    <name evidence="1" type="ORF">LZC95_29970</name>
</gene>